<accession>A0A9D4GU51</accession>
<evidence type="ECO:0000313" key="2">
    <source>
        <dbReference type="EMBL" id="KAH3823479.1"/>
    </source>
</evidence>
<name>A0A9D4GU51_DREPO</name>
<feature type="transmembrane region" description="Helical" evidence="1">
    <location>
        <begin position="52"/>
        <end position="74"/>
    </location>
</feature>
<keyword evidence="3" id="KW-1185">Reference proteome</keyword>
<keyword evidence="1" id="KW-0812">Transmembrane</keyword>
<evidence type="ECO:0000256" key="1">
    <source>
        <dbReference type="SAM" id="Phobius"/>
    </source>
</evidence>
<dbReference type="AlphaFoldDB" id="A0A9D4GU51"/>
<dbReference type="EMBL" id="JAIWYP010000005">
    <property type="protein sequence ID" value="KAH3823479.1"/>
    <property type="molecule type" value="Genomic_DNA"/>
</dbReference>
<organism evidence="2 3">
    <name type="scientific">Dreissena polymorpha</name>
    <name type="common">Zebra mussel</name>
    <name type="synonym">Mytilus polymorpha</name>
    <dbReference type="NCBI Taxonomy" id="45954"/>
    <lineage>
        <taxon>Eukaryota</taxon>
        <taxon>Metazoa</taxon>
        <taxon>Spiralia</taxon>
        <taxon>Lophotrochozoa</taxon>
        <taxon>Mollusca</taxon>
        <taxon>Bivalvia</taxon>
        <taxon>Autobranchia</taxon>
        <taxon>Heteroconchia</taxon>
        <taxon>Euheterodonta</taxon>
        <taxon>Imparidentia</taxon>
        <taxon>Neoheterodontei</taxon>
        <taxon>Myida</taxon>
        <taxon>Dreissenoidea</taxon>
        <taxon>Dreissenidae</taxon>
        <taxon>Dreissena</taxon>
    </lineage>
</organism>
<keyword evidence="1" id="KW-0472">Membrane</keyword>
<comment type="caution">
    <text evidence="2">The sequence shown here is derived from an EMBL/GenBank/DDBJ whole genome shotgun (WGS) entry which is preliminary data.</text>
</comment>
<reference evidence="2" key="2">
    <citation type="submission" date="2020-11" db="EMBL/GenBank/DDBJ databases">
        <authorList>
            <person name="McCartney M.A."/>
            <person name="Auch B."/>
            <person name="Kono T."/>
            <person name="Mallez S."/>
            <person name="Becker A."/>
            <person name="Gohl D.M."/>
            <person name="Silverstein K.A.T."/>
            <person name="Koren S."/>
            <person name="Bechman K.B."/>
            <person name="Herman A."/>
            <person name="Abrahante J.E."/>
            <person name="Garbe J."/>
        </authorList>
    </citation>
    <scope>NUCLEOTIDE SEQUENCE</scope>
    <source>
        <strain evidence="2">Duluth1</strain>
        <tissue evidence="2">Whole animal</tissue>
    </source>
</reference>
<protein>
    <submittedName>
        <fullName evidence="2">Uncharacterized protein</fullName>
    </submittedName>
</protein>
<sequence length="100" mass="10913">MDFVASENIVNDTDGDHLKDVKIATKASTNIGWQQDANLGPASTWTNAVCSFVSFVWCYVITVWCVCVCVYFLGDGGGVKGEQKVICKFHRNAVLMAICS</sequence>
<reference evidence="2" key="1">
    <citation type="journal article" date="2019" name="bioRxiv">
        <title>The Genome of the Zebra Mussel, Dreissena polymorpha: A Resource for Invasive Species Research.</title>
        <authorList>
            <person name="McCartney M.A."/>
            <person name="Auch B."/>
            <person name="Kono T."/>
            <person name="Mallez S."/>
            <person name="Zhang Y."/>
            <person name="Obille A."/>
            <person name="Becker A."/>
            <person name="Abrahante J.E."/>
            <person name="Garbe J."/>
            <person name="Badalamenti J.P."/>
            <person name="Herman A."/>
            <person name="Mangelson H."/>
            <person name="Liachko I."/>
            <person name="Sullivan S."/>
            <person name="Sone E.D."/>
            <person name="Koren S."/>
            <person name="Silverstein K.A.T."/>
            <person name="Beckman K.B."/>
            <person name="Gohl D.M."/>
        </authorList>
    </citation>
    <scope>NUCLEOTIDE SEQUENCE</scope>
    <source>
        <strain evidence="2">Duluth1</strain>
        <tissue evidence="2">Whole animal</tissue>
    </source>
</reference>
<evidence type="ECO:0000313" key="3">
    <source>
        <dbReference type="Proteomes" id="UP000828390"/>
    </source>
</evidence>
<gene>
    <name evidence="2" type="ORF">DPMN_125283</name>
</gene>
<proteinExistence type="predicted"/>
<keyword evidence="1" id="KW-1133">Transmembrane helix</keyword>
<dbReference type="Proteomes" id="UP000828390">
    <property type="component" value="Unassembled WGS sequence"/>
</dbReference>